<dbReference type="Proteomes" id="UP000436483">
    <property type="component" value="Unassembled WGS sequence"/>
</dbReference>
<reference evidence="2 3" key="1">
    <citation type="submission" date="2019-12" db="EMBL/GenBank/DDBJ databases">
        <authorList>
            <person name="Yuan C.-G."/>
        </authorList>
    </citation>
    <scope>NUCLEOTIDE SEQUENCE [LARGE SCALE GENOMIC DNA]</scope>
    <source>
        <strain evidence="2 3">KCTC 23863</strain>
    </source>
</reference>
<evidence type="ECO:0000313" key="3">
    <source>
        <dbReference type="Proteomes" id="UP000436483"/>
    </source>
</evidence>
<gene>
    <name evidence="2" type="ORF">GR328_11465</name>
</gene>
<reference evidence="2 3" key="2">
    <citation type="submission" date="2020-01" db="EMBL/GenBank/DDBJ databases">
        <title>Microvirga sp. nov., an arsenate reduction bacterium isolated from Tibet hotspring sediments.</title>
        <authorList>
            <person name="Xian W.-D."/>
            <person name="Li W.-J."/>
        </authorList>
    </citation>
    <scope>NUCLEOTIDE SEQUENCE [LARGE SCALE GENOMIC DNA]</scope>
    <source>
        <strain evidence="2 3">KCTC 23863</strain>
    </source>
</reference>
<evidence type="ECO:0000313" key="2">
    <source>
        <dbReference type="EMBL" id="MXQ12072.1"/>
    </source>
</evidence>
<feature type="signal peptide" evidence="1">
    <location>
        <begin position="1"/>
        <end position="21"/>
    </location>
</feature>
<evidence type="ECO:0000256" key="1">
    <source>
        <dbReference type="SAM" id="SignalP"/>
    </source>
</evidence>
<keyword evidence="1" id="KW-0732">Signal</keyword>
<organism evidence="2 3">
    <name type="scientific">Microvirga makkahensis</name>
    <dbReference type="NCBI Taxonomy" id="1128670"/>
    <lineage>
        <taxon>Bacteria</taxon>
        <taxon>Pseudomonadati</taxon>
        <taxon>Pseudomonadota</taxon>
        <taxon>Alphaproteobacteria</taxon>
        <taxon>Hyphomicrobiales</taxon>
        <taxon>Methylobacteriaceae</taxon>
        <taxon>Microvirga</taxon>
    </lineage>
</organism>
<protein>
    <submittedName>
        <fullName evidence="2">Uncharacterized protein</fullName>
    </submittedName>
</protein>
<feature type="chain" id="PRO_5031365579" evidence="1">
    <location>
        <begin position="22"/>
        <end position="222"/>
    </location>
</feature>
<proteinExistence type="predicted"/>
<accession>A0A7X3MRU3</accession>
<sequence>MRSLAFAIGLLGWSAAAPISAQEAPAAAELLFETHDWQALRGNAALLYRYERVSDPSFEQVRSFSDTIRLVVRPGSAVDSRNVQVEMFSSPHRRPAGPFDEVTGNPILILFLEQHLQTLVAAVGANPRYLRNAVRAGLREKASVIATTATYQGQPVSAWRVEMQPFAQDPHRTRMKGLDALKYSFVTSERVPGEIHSIEIKAVTTDGRILLQETLSYDPNGS</sequence>
<dbReference type="AlphaFoldDB" id="A0A7X3MRU3"/>
<keyword evidence="3" id="KW-1185">Reference proteome</keyword>
<dbReference type="RefSeq" id="WP_160884668.1">
    <property type="nucleotide sequence ID" value="NZ_WURB01000007.1"/>
</dbReference>
<dbReference type="OrthoDB" id="5801444at2"/>
<comment type="caution">
    <text evidence="2">The sequence shown here is derived from an EMBL/GenBank/DDBJ whole genome shotgun (WGS) entry which is preliminary data.</text>
</comment>
<dbReference type="EMBL" id="WURB01000007">
    <property type="protein sequence ID" value="MXQ12072.1"/>
    <property type="molecule type" value="Genomic_DNA"/>
</dbReference>
<name>A0A7X3MRU3_9HYPH</name>